<feature type="region of interest" description="Disordered" evidence="1">
    <location>
        <begin position="437"/>
        <end position="457"/>
    </location>
</feature>
<gene>
    <name evidence="2" type="ORF">V5O48_017566</name>
</gene>
<reference evidence="2 3" key="1">
    <citation type="submission" date="2024-02" db="EMBL/GenBank/DDBJ databases">
        <title>A draft genome for the cacao thread blight pathogen Marasmius crinis-equi.</title>
        <authorList>
            <person name="Cohen S.P."/>
            <person name="Baruah I.K."/>
            <person name="Amoako-Attah I."/>
            <person name="Bukari Y."/>
            <person name="Meinhardt L.W."/>
            <person name="Bailey B.A."/>
        </authorList>
    </citation>
    <scope>NUCLEOTIDE SEQUENCE [LARGE SCALE GENOMIC DNA]</scope>
    <source>
        <strain evidence="2 3">GH-76</strain>
    </source>
</reference>
<feature type="compositionally biased region" description="Polar residues" evidence="1">
    <location>
        <begin position="692"/>
        <end position="701"/>
    </location>
</feature>
<accession>A0ABR3ENL9</accession>
<feature type="compositionally biased region" description="Pro residues" evidence="1">
    <location>
        <begin position="888"/>
        <end position="907"/>
    </location>
</feature>
<feature type="region of interest" description="Disordered" evidence="1">
    <location>
        <begin position="792"/>
        <end position="921"/>
    </location>
</feature>
<feature type="region of interest" description="Disordered" evidence="1">
    <location>
        <begin position="661"/>
        <end position="775"/>
    </location>
</feature>
<dbReference type="PANTHER" id="PTHR48125:SF12">
    <property type="entry name" value="AT HOOK TRANSCRIPTION FACTOR FAMILY-RELATED"/>
    <property type="match status" value="1"/>
</dbReference>
<protein>
    <submittedName>
        <fullName evidence="2">Uncharacterized protein</fullName>
    </submittedName>
</protein>
<feature type="compositionally biased region" description="Basic residues" evidence="1">
    <location>
        <begin position="705"/>
        <end position="718"/>
    </location>
</feature>
<feature type="non-terminal residue" evidence="2">
    <location>
        <position position="921"/>
    </location>
</feature>
<feature type="compositionally biased region" description="Polar residues" evidence="1">
    <location>
        <begin position="792"/>
        <end position="813"/>
    </location>
</feature>
<evidence type="ECO:0000313" key="3">
    <source>
        <dbReference type="Proteomes" id="UP001465976"/>
    </source>
</evidence>
<proteinExistence type="predicted"/>
<feature type="compositionally biased region" description="Low complexity" evidence="1">
    <location>
        <begin position="337"/>
        <end position="346"/>
    </location>
</feature>
<feature type="compositionally biased region" description="Basic and acidic residues" evidence="1">
    <location>
        <begin position="759"/>
        <end position="768"/>
    </location>
</feature>
<dbReference type="PANTHER" id="PTHR48125">
    <property type="entry name" value="LP07818P1"/>
    <property type="match status" value="1"/>
</dbReference>
<comment type="caution">
    <text evidence="2">The sequence shown here is derived from an EMBL/GenBank/DDBJ whole genome shotgun (WGS) entry which is preliminary data.</text>
</comment>
<evidence type="ECO:0000256" key="1">
    <source>
        <dbReference type="SAM" id="MobiDB-lite"/>
    </source>
</evidence>
<feature type="compositionally biased region" description="Polar residues" evidence="1">
    <location>
        <begin position="675"/>
        <end position="685"/>
    </location>
</feature>
<feature type="compositionally biased region" description="Basic residues" evidence="1">
    <location>
        <begin position="360"/>
        <end position="369"/>
    </location>
</feature>
<organism evidence="2 3">
    <name type="scientific">Marasmius crinis-equi</name>
    <dbReference type="NCBI Taxonomy" id="585013"/>
    <lineage>
        <taxon>Eukaryota</taxon>
        <taxon>Fungi</taxon>
        <taxon>Dikarya</taxon>
        <taxon>Basidiomycota</taxon>
        <taxon>Agaricomycotina</taxon>
        <taxon>Agaricomycetes</taxon>
        <taxon>Agaricomycetidae</taxon>
        <taxon>Agaricales</taxon>
        <taxon>Marasmiineae</taxon>
        <taxon>Marasmiaceae</taxon>
        <taxon>Marasmius</taxon>
    </lineage>
</organism>
<feature type="compositionally biased region" description="Polar residues" evidence="1">
    <location>
        <begin position="347"/>
        <end position="357"/>
    </location>
</feature>
<keyword evidence="3" id="KW-1185">Reference proteome</keyword>
<dbReference type="Proteomes" id="UP001465976">
    <property type="component" value="Unassembled WGS sequence"/>
</dbReference>
<name>A0ABR3ENL9_9AGAR</name>
<feature type="compositionally biased region" description="Basic and acidic residues" evidence="1">
    <location>
        <begin position="821"/>
        <end position="835"/>
    </location>
</feature>
<feature type="region of interest" description="Disordered" evidence="1">
    <location>
        <begin position="276"/>
        <end position="378"/>
    </location>
</feature>
<feature type="compositionally biased region" description="Acidic residues" evidence="1">
    <location>
        <begin position="722"/>
        <end position="758"/>
    </location>
</feature>
<sequence length="921" mass="102010">MSGYEVTGSPWDLDAVLSAMNSITTVAPEPALHPCEPKIFDHNENEVTFRGEQTTERYYEVSIDSNPSQKFQSRQGLYRASDDMDHKKHSAKGLRTGPYELFRAKEVYQHHCLQLHKRLGDPTHHQLREDAAQQALRIADSARARLLQQELRLLFPGMLNDGEPLPSLEGNPNLLKSGVMREDRLGGEFHKFPLNAEFRSSESLGSWALFVVSGDGIEKYSSLQPATVAARRKVAAGPVAIVFTPWAVNAQKVFGMLTGKFSREQEDAAIAGEDDVFFPPALDSNPRTMPQDEGPSSTTLNSTSKPVGPAPETNPALSPEPPVQAPAAADKPPPPSTTASAAQNPPQNAGSSAGPSNTKAKTKKRRRRNPGNFTDSQRDFFESHYDEFAAHPRKDKSKFWDSFFPSYFELFPLEEFPPPPVAKPLAEISEADRAALGNEELKARKRNEKRRELDETGRMKDSIKNWFQQRQQKGSKSVEPFLNRMATLQKDPPPRKRQLRQFLVTHPDYKDKVMARSTETSARDRLEKRLEAAVRIIAEMPGEEKAKVVEQRDELHKKARAVWVEKNKAKGLLQSDEERKSARELLPAFIQPLLEVVRDLTGYSVFFQAGIDTGSSDLKNRFESVSMCSTHEGAPEFVDFNIHAFQRFGTDFNGWLQTVKTHAPGLPNDEDGSQEPASTLQQESASLGAATSVAQQKGSQNESKKTRRGKATRKRKRKSDAELEDEEEDSPDLGDDSDELDELNFDQLDGEEDGEGEGEGQREAEPGKRRGVPYSAYELQRLENMERNQQLLAQLGLQSTSSFIRGSKPSTTPESDDVEGTEMRAEPEKPAERPRPKPQRVLRSSVQKNNGSAGPSPIVDPLTSTSATVPAVETPLPSQPPTSRSQPQPSPCPSPAQLPSTPQPPSGSQPSSPRPSASPTQ</sequence>
<feature type="compositionally biased region" description="Polar residues" evidence="1">
    <location>
        <begin position="294"/>
        <end position="305"/>
    </location>
</feature>
<feature type="region of interest" description="Disordered" evidence="1">
    <location>
        <begin position="71"/>
        <end position="92"/>
    </location>
</feature>
<feature type="compositionally biased region" description="Low complexity" evidence="1">
    <location>
        <begin position="908"/>
        <end position="921"/>
    </location>
</feature>
<dbReference type="EMBL" id="JBAHYK010002758">
    <property type="protein sequence ID" value="KAL0564483.1"/>
    <property type="molecule type" value="Genomic_DNA"/>
</dbReference>
<evidence type="ECO:0000313" key="2">
    <source>
        <dbReference type="EMBL" id="KAL0564483.1"/>
    </source>
</evidence>
<feature type="compositionally biased region" description="Polar residues" evidence="1">
    <location>
        <begin position="842"/>
        <end position="853"/>
    </location>
</feature>